<comment type="caution">
    <text evidence="1">The sequence shown here is derived from an EMBL/GenBank/DDBJ whole genome shotgun (WGS) entry which is preliminary data.</text>
</comment>
<dbReference type="Proteomes" id="UP000823775">
    <property type="component" value="Unassembled WGS sequence"/>
</dbReference>
<keyword evidence="2" id="KW-1185">Reference proteome</keyword>
<name>A0ABS8RQ25_DATST</name>
<gene>
    <name evidence="1" type="ORF">HAX54_047256</name>
</gene>
<feature type="non-terminal residue" evidence="1">
    <location>
        <position position="1"/>
    </location>
</feature>
<proteinExistence type="predicted"/>
<reference evidence="1 2" key="1">
    <citation type="journal article" date="2021" name="BMC Genomics">
        <title>Datura genome reveals duplications of psychoactive alkaloid biosynthetic genes and high mutation rate following tissue culture.</title>
        <authorList>
            <person name="Rajewski A."/>
            <person name="Carter-House D."/>
            <person name="Stajich J."/>
            <person name="Litt A."/>
        </authorList>
    </citation>
    <scope>NUCLEOTIDE SEQUENCE [LARGE SCALE GENOMIC DNA]</scope>
    <source>
        <strain evidence="1">AR-01</strain>
    </source>
</reference>
<sequence>LLFRVPGVGWANNQASSHQQLQIVSADSEGNETHINKVLILGSNSNIPHRTFSITRRSELNNGSITILTARRMFEEKMKLISCAYKSAGRDGDCDVVPRCVMCVSEDGPSSSSNATGNDLPNESCLGSLALTDFQVVLG</sequence>
<organism evidence="1 2">
    <name type="scientific">Datura stramonium</name>
    <name type="common">Jimsonweed</name>
    <name type="synonym">Common thornapple</name>
    <dbReference type="NCBI Taxonomy" id="4076"/>
    <lineage>
        <taxon>Eukaryota</taxon>
        <taxon>Viridiplantae</taxon>
        <taxon>Streptophyta</taxon>
        <taxon>Embryophyta</taxon>
        <taxon>Tracheophyta</taxon>
        <taxon>Spermatophyta</taxon>
        <taxon>Magnoliopsida</taxon>
        <taxon>eudicotyledons</taxon>
        <taxon>Gunneridae</taxon>
        <taxon>Pentapetalae</taxon>
        <taxon>asterids</taxon>
        <taxon>lamiids</taxon>
        <taxon>Solanales</taxon>
        <taxon>Solanaceae</taxon>
        <taxon>Solanoideae</taxon>
        <taxon>Datureae</taxon>
        <taxon>Datura</taxon>
    </lineage>
</organism>
<dbReference type="EMBL" id="JACEIK010000076">
    <property type="protein sequence ID" value="MCD7448917.1"/>
    <property type="molecule type" value="Genomic_DNA"/>
</dbReference>
<evidence type="ECO:0000313" key="1">
    <source>
        <dbReference type="EMBL" id="MCD7448917.1"/>
    </source>
</evidence>
<evidence type="ECO:0000313" key="2">
    <source>
        <dbReference type="Proteomes" id="UP000823775"/>
    </source>
</evidence>
<protein>
    <submittedName>
        <fullName evidence="1">Uncharacterized protein</fullName>
    </submittedName>
</protein>
<accession>A0ABS8RQ25</accession>